<dbReference type="AlphaFoldDB" id="A0AAD5VR93"/>
<keyword evidence="2" id="KW-1185">Reference proteome</keyword>
<proteinExistence type="predicted"/>
<dbReference type="SUPFAM" id="SSF52047">
    <property type="entry name" value="RNI-like"/>
    <property type="match status" value="1"/>
</dbReference>
<evidence type="ECO:0000313" key="2">
    <source>
        <dbReference type="Proteomes" id="UP001213000"/>
    </source>
</evidence>
<name>A0AAD5VR93_9AGAR</name>
<dbReference type="Proteomes" id="UP001213000">
    <property type="component" value="Unassembled WGS sequence"/>
</dbReference>
<reference evidence="1" key="1">
    <citation type="submission" date="2022-07" db="EMBL/GenBank/DDBJ databases">
        <title>Genome Sequence of Leucocoprinus birnbaumii.</title>
        <authorList>
            <person name="Buettner E."/>
        </authorList>
    </citation>
    <scope>NUCLEOTIDE SEQUENCE</scope>
    <source>
        <strain evidence="1">VT141</strain>
    </source>
</reference>
<accession>A0AAD5VR93</accession>
<evidence type="ECO:0000313" key="1">
    <source>
        <dbReference type="EMBL" id="KAJ3565223.1"/>
    </source>
</evidence>
<comment type="caution">
    <text evidence="1">The sequence shown here is derived from an EMBL/GenBank/DDBJ whole genome shotgun (WGS) entry which is preliminary data.</text>
</comment>
<organism evidence="1 2">
    <name type="scientific">Leucocoprinus birnbaumii</name>
    <dbReference type="NCBI Taxonomy" id="56174"/>
    <lineage>
        <taxon>Eukaryota</taxon>
        <taxon>Fungi</taxon>
        <taxon>Dikarya</taxon>
        <taxon>Basidiomycota</taxon>
        <taxon>Agaricomycotina</taxon>
        <taxon>Agaricomycetes</taxon>
        <taxon>Agaricomycetidae</taxon>
        <taxon>Agaricales</taxon>
        <taxon>Agaricineae</taxon>
        <taxon>Agaricaceae</taxon>
        <taxon>Leucocoprinus</taxon>
    </lineage>
</organism>
<protein>
    <submittedName>
        <fullName evidence="1">Uncharacterized protein</fullName>
    </submittedName>
</protein>
<gene>
    <name evidence="1" type="ORF">NP233_g7772</name>
</gene>
<sequence>MTESAYWGVSLRYRAPWTLTALHLERMPMDTSLKVLCRCPNIVELKLGPEEGAHTVDPDLDALQTWFGGDLVFKRLEVFKWYYPAQDYTWEWMETFVQQVRMPVLHTLSIITVEMDDPPVGEIGPLCQQLSATVKTLRLHGVVGFPRSSYPHFLASNSALESLTISRYELETIANITDSLLLIPYGPSKLPAPKLQSLVLDGKCAVWRGQGRNRVFNEIDSLEPPQFEALVTMLERRLARGDTFRLEFAGIFPEWSYSIQARLRKLVKEDVKLVIIEASRPVDWLADAVE</sequence>
<dbReference type="EMBL" id="JANIEX010000590">
    <property type="protein sequence ID" value="KAJ3565223.1"/>
    <property type="molecule type" value="Genomic_DNA"/>
</dbReference>